<dbReference type="SUPFAM" id="SSF53901">
    <property type="entry name" value="Thiolase-like"/>
    <property type="match status" value="1"/>
</dbReference>
<dbReference type="InterPro" id="IPR014030">
    <property type="entry name" value="Ketoacyl_synth_N"/>
</dbReference>
<comment type="pathway">
    <text evidence="1">Antibiotic biosynthesis.</text>
</comment>
<protein>
    <submittedName>
        <fullName evidence="11">PfaD family polyunsaturated fatty acid/polyketide biosynthesis protein</fullName>
    </submittedName>
</protein>
<dbReference type="RefSeq" id="WP_235121333.1">
    <property type="nucleotide sequence ID" value="NZ_CP090978.1"/>
</dbReference>
<feature type="region of interest" description="N-terminal hotdog fold" evidence="7">
    <location>
        <begin position="1117"/>
        <end position="1241"/>
    </location>
</feature>
<feature type="domain" description="Ketosynthase family 3 (KS3)" evidence="9">
    <location>
        <begin position="503"/>
        <end position="926"/>
    </location>
</feature>
<dbReference type="Pfam" id="PF14765">
    <property type="entry name" value="PS-DH"/>
    <property type="match status" value="1"/>
</dbReference>
<dbReference type="PROSITE" id="PS52019">
    <property type="entry name" value="PKS_MFAS_DH"/>
    <property type="match status" value="1"/>
</dbReference>
<dbReference type="Gene3D" id="3.20.20.70">
    <property type="entry name" value="Aldolase class I"/>
    <property type="match status" value="1"/>
</dbReference>
<evidence type="ECO:0000256" key="6">
    <source>
        <dbReference type="ARBA" id="ARBA00022737"/>
    </source>
</evidence>
<dbReference type="InterPro" id="IPR049551">
    <property type="entry name" value="PKS_DH_C"/>
</dbReference>
<evidence type="ECO:0000256" key="8">
    <source>
        <dbReference type="RuleBase" id="RU003694"/>
    </source>
</evidence>
<dbReference type="InterPro" id="IPR020841">
    <property type="entry name" value="PKS_Beta-ketoAc_synthase_dom"/>
</dbReference>
<feature type="domain" description="PKS/mFAS DH" evidence="10">
    <location>
        <begin position="1117"/>
        <end position="1408"/>
    </location>
</feature>
<dbReference type="InterPro" id="IPR014179">
    <property type="entry name" value="PfaD-like_TIM-barrel"/>
</dbReference>
<dbReference type="InterPro" id="IPR050091">
    <property type="entry name" value="PKS_NRPS_Biosynth_Enz"/>
</dbReference>
<dbReference type="InterPro" id="IPR049552">
    <property type="entry name" value="PKS_DH_N"/>
</dbReference>
<evidence type="ECO:0000259" key="10">
    <source>
        <dbReference type="PROSITE" id="PS52019"/>
    </source>
</evidence>
<dbReference type="Gene3D" id="1.10.1240.100">
    <property type="match status" value="1"/>
</dbReference>
<dbReference type="Pfam" id="PF21089">
    <property type="entry name" value="PKS_DH_N"/>
    <property type="match status" value="1"/>
</dbReference>
<evidence type="ECO:0000256" key="3">
    <source>
        <dbReference type="ARBA" id="ARBA00022490"/>
    </source>
</evidence>
<feature type="active site" description="Proton donor; for dehydratase activity" evidence="7">
    <location>
        <position position="1317"/>
    </location>
</feature>
<accession>A0ABY3SMJ6</accession>
<reference evidence="11 12" key="1">
    <citation type="journal article" date="2024" name="Int. J. Syst. Evol. Microbiol.">
        <title>Paenibacillus hexagrammi sp. nov., a novel bacterium isolated from the gut content of Hexagrammos agrammus.</title>
        <authorList>
            <person name="Jung H.K."/>
            <person name="Kim D.G."/>
            <person name="Zin H."/>
            <person name="Park J."/>
            <person name="Jung H."/>
            <person name="Kim Y.O."/>
            <person name="Kong H.J."/>
            <person name="Kim J.W."/>
            <person name="Kim Y.S."/>
        </authorList>
    </citation>
    <scope>NUCLEOTIDE SEQUENCE [LARGE SCALE GENOMIC DNA]</scope>
    <source>
        <strain evidence="11 12">YPD9-1</strain>
    </source>
</reference>
<dbReference type="InterPro" id="IPR018201">
    <property type="entry name" value="Ketoacyl_synth_AS"/>
</dbReference>
<evidence type="ECO:0000256" key="7">
    <source>
        <dbReference type="PROSITE-ProRule" id="PRU01363"/>
    </source>
</evidence>
<dbReference type="InterPro" id="IPR054514">
    <property type="entry name" value="RhiE-like_linker"/>
</dbReference>
<comment type="similarity">
    <text evidence="8">Belongs to the thiolase-like superfamily. Beta-ketoacyl-ACP synthases family.</text>
</comment>
<evidence type="ECO:0000259" key="9">
    <source>
        <dbReference type="PROSITE" id="PS52004"/>
    </source>
</evidence>
<evidence type="ECO:0000256" key="2">
    <source>
        <dbReference type="ARBA" id="ARBA00022450"/>
    </source>
</evidence>
<dbReference type="InterPro" id="IPR049489">
    <property type="entry name" value="FabD-like_helical_ins"/>
</dbReference>
<dbReference type="PROSITE" id="PS52004">
    <property type="entry name" value="KS3_2"/>
    <property type="match status" value="1"/>
</dbReference>
<dbReference type="InterPro" id="IPR020807">
    <property type="entry name" value="PKS_DH"/>
</dbReference>
<dbReference type="Pfam" id="PF22336">
    <property type="entry name" value="RhiE-like_linker"/>
    <property type="match status" value="1"/>
</dbReference>
<keyword evidence="3" id="KW-0963">Cytoplasm</keyword>
<keyword evidence="5 8" id="KW-0808">Transferase</keyword>
<dbReference type="Gene3D" id="3.40.50.720">
    <property type="entry name" value="NAD(P)-binding Rossmann-like Domain"/>
    <property type="match status" value="1"/>
</dbReference>
<dbReference type="Proteomes" id="UP001649230">
    <property type="component" value="Chromosome"/>
</dbReference>
<dbReference type="PANTHER" id="PTHR43775">
    <property type="entry name" value="FATTY ACID SYNTHASE"/>
    <property type="match status" value="1"/>
</dbReference>
<evidence type="ECO:0000256" key="5">
    <source>
        <dbReference type="ARBA" id="ARBA00022679"/>
    </source>
</evidence>
<dbReference type="PANTHER" id="PTHR43775:SF37">
    <property type="entry name" value="SI:DKEY-61P9.11"/>
    <property type="match status" value="1"/>
</dbReference>
<name>A0ABY3SMJ6_9BACL</name>
<evidence type="ECO:0000256" key="1">
    <source>
        <dbReference type="ARBA" id="ARBA00004792"/>
    </source>
</evidence>
<dbReference type="EMBL" id="CP090978">
    <property type="protein sequence ID" value="UJF34760.1"/>
    <property type="molecule type" value="Genomic_DNA"/>
</dbReference>
<evidence type="ECO:0000256" key="4">
    <source>
        <dbReference type="ARBA" id="ARBA00022553"/>
    </source>
</evidence>
<dbReference type="Gene3D" id="3.40.47.10">
    <property type="match status" value="1"/>
</dbReference>
<evidence type="ECO:0000313" key="11">
    <source>
        <dbReference type="EMBL" id="UJF34760.1"/>
    </source>
</evidence>
<dbReference type="Pfam" id="PF02801">
    <property type="entry name" value="Ketoacyl-synt_C"/>
    <property type="match status" value="1"/>
</dbReference>
<feature type="region of interest" description="C-terminal hotdog fold" evidence="7">
    <location>
        <begin position="1255"/>
        <end position="1408"/>
    </location>
</feature>
<dbReference type="InterPro" id="IPR014031">
    <property type="entry name" value="Ketoacyl_synth_C"/>
</dbReference>
<dbReference type="InterPro" id="IPR042104">
    <property type="entry name" value="PKS_dehydratase_sf"/>
</dbReference>
<dbReference type="InterPro" id="IPR049900">
    <property type="entry name" value="PKS_mFAS_DH"/>
</dbReference>
<keyword evidence="4" id="KW-0597">Phosphoprotein</keyword>
<evidence type="ECO:0000313" key="12">
    <source>
        <dbReference type="Proteomes" id="UP001649230"/>
    </source>
</evidence>
<dbReference type="PROSITE" id="PS00606">
    <property type="entry name" value="KS3_1"/>
    <property type="match status" value="1"/>
</dbReference>
<dbReference type="NCBIfam" id="TIGR02814">
    <property type="entry name" value="pfaD_fam"/>
    <property type="match status" value="1"/>
</dbReference>
<organism evidence="11 12">
    <name type="scientific">Paenibacillus hexagrammi</name>
    <dbReference type="NCBI Taxonomy" id="2908839"/>
    <lineage>
        <taxon>Bacteria</taxon>
        <taxon>Bacillati</taxon>
        <taxon>Bacillota</taxon>
        <taxon>Bacilli</taxon>
        <taxon>Bacillales</taxon>
        <taxon>Paenibacillaceae</taxon>
        <taxon>Paenibacillus</taxon>
    </lineage>
</organism>
<gene>
    <name evidence="11" type="ORF">L0M14_06255</name>
</gene>
<dbReference type="SUPFAM" id="SSF51412">
    <property type="entry name" value="Inosine monophosphate dehydrogenase (IMPDH)"/>
    <property type="match status" value="1"/>
</dbReference>
<dbReference type="SMART" id="SM00826">
    <property type="entry name" value="PKS_DH"/>
    <property type="match status" value="1"/>
</dbReference>
<dbReference type="Pfam" id="PF21607">
    <property type="entry name" value="FabD_helical_ins"/>
    <property type="match status" value="1"/>
</dbReference>
<keyword evidence="12" id="KW-1185">Reference proteome</keyword>
<dbReference type="CDD" id="cd00833">
    <property type="entry name" value="PKS"/>
    <property type="match status" value="1"/>
</dbReference>
<feature type="active site" description="Proton acceptor; for dehydratase activity" evidence="7">
    <location>
        <position position="1146"/>
    </location>
</feature>
<dbReference type="Gene3D" id="3.10.129.110">
    <property type="entry name" value="Polyketide synthase dehydratase"/>
    <property type="match status" value="1"/>
</dbReference>
<keyword evidence="2" id="KW-0596">Phosphopantetheine</keyword>
<proteinExistence type="inferred from homology"/>
<dbReference type="Pfam" id="PF00109">
    <property type="entry name" value="ketoacyl-synt"/>
    <property type="match status" value="1"/>
</dbReference>
<dbReference type="InterPro" id="IPR013785">
    <property type="entry name" value="Aldolase_TIM"/>
</dbReference>
<sequence>MNPEEIFQALQSGTMTPEDAEKMLLKLRPTAPDQDTFNPSNVKPELLGNPIFQKRYHCKWSYYAGSMGRGIASEPLVVAMGKADLLSIFGSAGLSVSEIEEHITSLQTQLGPDKPFGMCLIRNLDHIEEEWERVELFLKYQIPVVEASAYAQLTLPLVYFRTKGLVQHGNKIVIPRRIIGKCSRLEVARLFLSPPPMPIIRELLNEGLISDEEARLSQYIPMADDLAVEADSGGHTDQGVSFSLIPSVISLKNSLQRQYQYQEEIMIGCGGGIGTPEAAAAAFTLGADFIFTGSINHCTVESGAHPVIKDLLHTITIHDTAITIAGDMFEVGAKAQVVKKSTQFHARANHLYKLYMNYHSLEDIPQAIKNQIETLYFKKTFAEVWTEVCEYKKGKKSEQLREAEENPRYKMALIFKWYFAHCSQVTRNGDESEKDNFLIPCGPAMGAFNQWVKGTPYEHWKNRHVDQIAEWLMMKACDHIRSKPLMGEEVLSTEERVATDHEYPAIAIIGMSGQFPKAKTVAEFWDNVSQGKDCISEIPSNRWSIDDYYDPELKTPGKTNCKWLGVLEDVDVFDPLFFRTSPTEAELMDPQQRLFLENCWHCIEDAGLNPVSLSESRCGVFVGCGPGDYRQHTPEEELSAQGYMGSSMAILSARIAYFLNLKGPSLAIDTACSSSLVAIAEACNNLVLKNCDMALAGGVNLFLSPAGFITNTKSGMLSQDGRCFSFDTRANGYVPGEGVGVILLKRLEDAVRDGDPIHGVIRGWGVNQDGKTNGITAPSVNSQIQLEKEVYERFGINPERISMVEAHGTGTKLGDPIEVEALTESFQSFTDKKNYCALGSVKSNIGHLIKAAGIAGVIKVLMAMRHRMLPPTIHFQTLNEHITLEDSPFYINTELQPWEVPAGLPRCASVSSFGFSGTNAHIVIEEYLQENTSCAVPNGVKPAQPPLFVLSAASKEQLKAYAQSIKDFVEMNKSVSLHDVAYTLQVGRLAMDYRLALLINSREELLKALESYMTDHASESIRFNQIKKSKHEAGLSNTDEDTYKILQSYIQKGDYWNILDLWINGFVFDWNHLYVTQDQPRRINIPTYPFARERYWLPENIIQTKPTASVSAASVIHPLLHQNTSSLFTQRFTSTFTGREFFLNDHVVRGQRVLPGVAYLEMARAAIEQAMEESRPTSVCLKNIVWSRPVIVDNERYPLHIELNANEHGEIAYEVYSKPDEANTEPIVHNQGTAILKPAAERITLDLKAIQSECSQSILTREQCYEVYQRKGIEYGIGHKGIEKIFVGKGQVLAMLSLPTSLSHTEEQYVLHPSIMDSALQASIGLTLDQEEMGTKNSLKLSLPFALQEVEIFGACTSAMWAFIRRSNSNSPEDRIQKLDVDICDDTGSVRVRIQALTSRFVEGELGAGGSTEPFGTLLLSPIWKEQAISISAEASQLDDYDHHHVFLCELSQNLQRSIEAHLRRAMPEVRLLTMQAPCQEPDKRFQAYAIQLFEEIYRLFKERPRGKTFVQLVTANHEQQRIFSGLVGLLRTAHLENPNFFGQCIEIETTENAEGIVAKLLENSQTPSDKWIRYQNDKRMVHGWIECETIQVEANIPWKEGGFI</sequence>
<keyword evidence="6" id="KW-0677">Repeat</keyword>
<dbReference type="SMART" id="SM00825">
    <property type="entry name" value="PKS_KS"/>
    <property type="match status" value="1"/>
</dbReference>
<dbReference type="InterPro" id="IPR016039">
    <property type="entry name" value="Thiolase-like"/>
</dbReference>